<feature type="chain" id="PRO_5002926380" description="DUF4294 domain-containing protein" evidence="1">
    <location>
        <begin position="23"/>
        <end position="208"/>
    </location>
</feature>
<keyword evidence="1" id="KW-0732">Signal</keyword>
<dbReference type="EMBL" id="ACNN01000032">
    <property type="protein sequence ID" value="EEN82126.1"/>
    <property type="molecule type" value="Genomic_DNA"/>
</dbReference>
<evidence type="ECO:0000256" key="1">
    <source>
        <dbReference type="SAM" id="SignalP"/>
    </source>
</evidence>
<dbReference type="AlphaFoldDB" id="C3JCG9"/>
<gene>
    <name evidence="2" type="ORF">POREN0001_0114</name>
</gene>
<sequence>MKQYRYLLYSLLLLTLSWQVHAQNVFDAKAADTVTLHPRVSNNDTTYYAALPQITVQHHYRLRFAPLTREEQSANWRQIRDVKKVLPYAKKLTAIMMETYEYLETLPNDRARNRHLDRIESDLVEEYKPIMKKFTLRQGLLLIKLMDRQSCSTGYDLIKAFYGGFKASMYNIFAGFYGGDLKSKYDPRFNREDALTERIIYLVEHNQL</sequence>
<name>C3JCG9_POREA</name>
<dbReference type="GeneID" id="93365829"/>
<accession>C3JCG9</accession>
<dbReference type="eggNOG" id="ENOG502Z7JA">
    <property type="taxonomic scope" value="Bacteria"/>
</dbReference>
<dbReference type="RefSeq" id="WP_004334829.1">
    <property type="nucleotide sequence ID" value="NZ_ACNN01000032.1"/>
</dbReference>
<comment type="caution">
    <text evidence="2">The sequence shown here is derived from an EMBL/GenBank/DDBJ whole genome shotgun (WGS) entry which is preliminary data.</text>
</comment>
<evidence type="ECO:0000313" key="3">
    <source>
        <dbReference type="Proteomes" id="UP000004295"/>
    </source>
</evidence>
<evidence type="ECO:0000313" key="2">
    <source>
        <dbReference type="EMBL" id="EEN82126.1"/>
    </source>
</evidence>
<evidence type="ECO:0008006" key="4">
    <source>
        <dbReference type="Google" id="ProtNLM"/>
    </source>
</evidence>
<dbReference type="STRING" id="553175.POREN0001_0114"/>
<organism evidence="2 3">
    <name type="scientific">Porphyromonas endodontalis (strain ATCC 35406 / DSM 24491 / JCM 8526 / CCUG 16442 / BCRC 14492 / NCTC 13058 / HG 370)</name>
    <name type="common">Bacteroides endodontalis</name>
    <dbReference type="NCBI Taxonomy" id="553175"/>
    <lineage>
        <taxon>Bacteria</taxon>
        <taxon>Pseudomonadati</taxon>
        <taxon>Bacteroidota</taxon>
        <taxon>Bacteroidia</taxon>
        <taxon>Bacteroidales</taxon>
        <taxon>Porphyromonadaceae</taxon>
        <taxon>Porphyromonas</taxon>
    </lineage>
</organism>
<dbReference type="Proteomes" id="UP000004295">
    <property type="component" value="Unassembled WGS sequence"/>
</dbReference>
<dbReference type="InterPro" id="IPR025636">
    <property type="entry name" value="DUF4294"/>
</dbReference>
<keyword evidence="3" id="KW-1185">Reference proteome</keyword>
<dbReference type="Pfam" id="PF14127">
    <property type="entry name" value="DUF4294"/>
    <property type="match status" value="1"/>
</dbReference>
<feature type="signal peptide" evidence="1">
    <location>
        <begin position="1"/>
        <end position="22"/>
    </location>
</feature>
<reference evidence="2 3" key="1">
    <citation type="submission" date="2009-04" db="EMBL/GenBank/DDBJ databases">
        <authorList>
            <person name="Sebastian Y."/>
            <person name="Madupu R."/>
            <person name="Durkin A.S."/>
            <person name="Torralba M."/>
            <person name="Methe B."/>
            <person name="Sutton G.G."/>
            <person name="Strausberg R.L."/>
            <person name="Nelson K.E."/>
        </authorList>
    </citation>
    <scope>NUCLEOTIDE SEQUENCE [LARGE SCALE GENOMIC DNA]</scope>
    <source>
        <strain evidence="3">ATCC 35406 / BCRC 14492 / JCM 8526 / NCTC 13058 / HG 370</strain>
    </source>
</reference>
<protein>
    <recommendedName>
        <fullName evidence="4">DUF4294 domain-containing protein</fullName>
    </recommendedName>
</protein>
<proteinExistence type="predicted"/>